<dbReference type="InterPro" id="IPR008477">
    <property type="entry name" value="TNFAIP8-like"/>
</dbReference>
<dbReference type="FunFam" id="1.20.1440.160:FF:000001">
    <property type="entry name" value="Tumor necrosis factor alpha-induced protein 8-like 1"/>
    <property type="match status" value="1"/>
</dbReference>
<dbReference type="AlphaFoldDB" id="A0A8S3QJA0"/>
<comment type="caution">
    <text evidence="1">The sequence shown here is derived from an EMBL/GenBank/DDBJ whole genome shotgun (WGS) entry which is preliminary data.</text>
</comment>
<gene>
    <name evidence="1" type="ORF">MEDL_10306</name>
</gene>
<dbReference type="GO" id="GO:0042981">
    <property type="term" value="P:regulation of apoptotic process"/>
    <property type="evidence" value="ECO:0007669"/>
    <property type="project" value="InterPro"/>
</dbReference>
<dbReference type="EMBL" id="CAJPWZ010000515">
    <property type="protein sequence ID" value="CAG2195319.1"/>
    <property type="molecule type" value="Genomic_DNA"/>
</dbReference>
<accession>A0A8S3QJA0</accession>
<organism evidence="1 2">
    <name type="scientific">Mytilus edulis</name>
    <name type="common">Blue mussel</name>
    <dbReference type="NCBI Taxonomy" id="6550"/>
    <lineage>
        <taxon>Eukaryota</taxon>
        <taxon>Metazoa</taxon>
        <taxon>Spiralia</taxon>
        <taxon>Lophotrochozoa</taxon>
        <taxon>Mollusca</taxon>
        <taxon>Bivalvia</taxon>
        <taxon>Autobranchia</taxon>
        <taxon>Pteriomorphia</taxon>
        <taxon>Mytilida</taxon>
        <taxon>Mytiloidea</taxon>
        <taxon>Mytilidae</taxon>
        <taxon>Mytilinae</taxon>
        <taxon>Mytilus</taxon>
    </lineage>
</organism>
<name>A0A8S3QJA0_MYTED</name>
<dbReference type="InterPro" id="IPR038355">
    <property type="entry name" value="TNFAIP8_sf"/>
</dbReference>
<dbReference type="OrthoDB" id="10055976at2759"/>
<dbReference type="GO" id="GO:0005737">
    <property type="term" value="C:cytoplasm"/>
    <property type="evidence" value="ECO:0007669"/>
    <property type="project" value="TreeGrafter"/>
</dbReference>
<evidence type="ECO:0000313" key="2">
    <source>
        <dbReference type="Proteomes" id="UP000683360"/>
    </source>
</evidence>
<keyword evidence="2" id="KW-1185">Reference proteome</keyword>
<reference evidence="1" key="1">
    <citation type="submission" date="2021-03" db="EMBL/GenBank/DDBJ databases">
        <authorList>
            <person name="Bekaert M."/>
        </authorList>
    </citation>
    <scope>NUCLEOTIDE SEQUENCE</scope>
</reference>
<evidence type="ECO:0000313" key="1">
    <source>
        <dbReference type="EMBL" id="CAG2195319.1"/>
    </source>
</evidence>
<evidence type="ECO:0008006" key="3">
    <source>
        <dbReference type="Google" id="ProtNLM"/>
    </source>
</evidence>
<dbReference type="PANTHER" id="PTHR12757">
    <property type="entry name" value="TUMOR NECROSIS FACTOR INDUCED PROTEIN"/>
    <property type="match status" value="1"/>
</dbReference>
<dbReference type="PANTHER" id="PTHR12757:SF1">
    <property type="entry name" value="PROTEIN SALIVARY GLANDS MARRED"/>
    <property type="match status" value="1"/>
</dbReference>
<sequence>MEQKSSIFGSIVKDCHLKANVEHVKYMCILLLELEYVTFDSVVKSLNDGFKLTKEEGSDIYMAEPGAGFDSKGLGLSLQKKLLGKMSNKKIAKHFIDDTTSEVLDKAFLIIKDFKNKEEAKKIMKYIIKTVIKVGILYRNDQFNAEELKTVETFKSKFHSLSMTMVSFHEVDFTYDKAFLKTSLEECRQLLQTVISRHLTDKSKTRADTVFNFFNCEELMDQIFDSSGKYRDHMDVVVRNMHKMMDDGNL</sequence>
<dbReference type="Proteomes" id="UP000683360">
    <property type="component" value="Unassembled WGS sequence"/>
</dbReference>
<protein>
    <recommendedName>
        <fullName evidence="3">Tumor necrosis factor alpha-induced protein 8-like protein</fullName>
    </recommendedName>
</protein>
<proteinExistence type="predicted"/>
<dbReference type="Gene3D" id="1.20.1440.160">
    <property type="entry name" value="Tumor necrosis factor alpha-induced protein 8-like"/>
    <property type="match status" value="1"/>
</dbReference>
<dbReference type="Pfam" id="PF05527">
    <property type="entry name" value="TNFAIP8"/>
    <property type="match status" value="1"/>
</dbReference>